<dbReference type="EC" id="2.1.1.148" evidence="1"/>
<name>A0A098E9R1_9ZZZZ</name>
<dbReference type="InterPro" id="IPR003669">
    <property type="entry name" value="Thymidylate_synthase_ThyX"/>
</dbReference>
<dbReference type="GO" id="GO:0050660">
    <property type="term" value="F:flavin adenine dinucleotide binding"/>
    <property type="evidence" value="ECO:0007669"/>
    <property type="project" value="InterPro"/>
</dbReference>
<dbReference type="Pfam" id="PF02511">
    <property type="entry name" value="Thy1"/>
    <property type="match status" value="1"/>
</dbReference>
<dbReference type="PROSITE" id="PS51331">
    <property type="entry name" value="THYX"/>
    <property type="match status" value="1"/>
</dbReference>
<dbReference type="CDD" id="cd20175">
    <property type="entry name" value="ThyX"/>
    <property type="match status" value="1"/>
</dbReference>
<evidence type="ECO:0000313" key="1">
    <source>
        <dbReference type="EMBL" id="CEG11725.1"/>
    </source>
</evidence>
<protein>
    <submittedName>
        <fullName evidence="1">Putative Thymidylate synthase (FAD)</fullName>
        <ecNumber evidence="1">2.1.1.148</ecNumber>
    </submittedName>
</protein>
<dbReference type="InterPro" id="IPR036098">
    <property type="entry name" value="Thymidylate_synthase_ThyX_sf"/>
</dbReference>
<proteinExistence type="predicted"/>
<dbReference type="AlphaFoldDB" id="A0A098E9R1"/>
<dbReference type="NCBIfam" id="TIGR02170">
    <property type="entry name" value="thyX"/>
    <property type="match status" value="1"/>
</dbReference>
<dbReference type="SUPFAM" id="SSF69796">
    <property type="entry name" value="Thymidylate synthase-complementing protein Thy1"/>
    <property type="match status" value="1"/>
</dbReference>
<dbReference type="Gene3D" id="3.30.1360.170">
    <property type="match status" value="1"/>
</dbReference>
<accession>A0A098E9R1</accession>
<keyword evidence="1" id="KW-0489">Methyltransferase</keyword>
<dbReference type="GO" id="GO:0006231">
    <property type="term" value="P:dTMP biosynthetic process"/>
    <property type="evidence" value="ECO:0007669"/>
    <property type="project" value="InterPro"/>
</dbReference>
<organism evidence="1">
    <name type="scientific">groundwater metagenome</name>
    <dbReference type="NCBI Taxonomy" id="717931"/>
    <lineage>
        <taxon>unclassified sequences</taxon>
        <taxon>metagenomes</taxon>
        <taxon>ecological metagenomes</taxon>
    </lineage>
</organism>
<dbReference type="PANTHER" id="PTHR34934">
    <property type="entry name" value="FLAVIN-DEPENDENT THYMIDYLATE SYNTHASE"/>
    <property type="match status" value="1"/>
</dbReference>
<dbReference type="PANTHER" id="PTHR34934:SF1">
    <property type="entry name" value="FLAVIN-DEPENDENT THYMIDYLATE SYNTHASE"/>
    <property type="match status" value="1"/>
</dbReference>
<sequence>MSEEISVRIIKPTVWNFEVVNGENAFKEVVYSARVSGVPDVVNDVQVFSMMVENDYGSALEHIIIKFDLKMSKGNAPEFLEHRLVSHSGYSTRYIEVSKGIDKDSEGYEVIVPLHLLSGEYKDETTRIITENLRAAISTYRKINKGGVPREIARYVLPFAIAAGTYHVTINLRSLLNFIGLRLCVRAAPEIRTIASQIYFALTEKLPQLKGLVGCRGFMRGCCPESNVTGVRTGNSIKSYPLCIFKFPESEIYIPTIKEMRSDEKVIKFDKEKAVKSQEILFKKWAEWGSDKDVMIF</sequence>
<dbReference type="GO" id="GO:0070402">
    <property type="term" value="F:NADPH binding"/>
    <property type="evidence" value="ECO:0007669"/>
    <property type="project" value="TreeGrafter"/>
</dbReference>
<dbReference type="EMBL" id="CCXY01000075">
    <property type="protein sequence ID" value="CEG11725.1"/>
    <property type="molecule type" value="Genomic_DNA"/>
</dbReference>
<dbReference type="GO" id="GO:0050797">
    <property type="term" value="F:thymidylate synthase (FAD) activity"/>
    <property type="evidence" value="ECO:0007669"/>
    <property type="project" value="UniProtKB-EC"/>
</dbReference>
<dbReference type="GO" id="GO:0032259">
    <property type="term" value="P:methylation"/>
    <property type="evidence" value="ECO:0007669"/>
    <property type="project" value="UniProtKB-KW"/>
</dbReference>
<keyword evidence="1" id="KW-0808">Transferase</keyword>
<gene>
    <name evidence="1" type="ORF">MSIBF_A1660011</name>
</gene>
<reference evidence="1" key="1">
    <citation type="submission" date="2014-09" db="EMBL/GenBank/DDBJ databases">
        <authorList>
            <person name="Probst J Alexander"/>
        </authorList>
    </citation>
    <scope>NUCLEOTIDE SEQUENCE</scope>
</reference>
<dbReference type="GO" id="GO:0004799">
    <property type="term" value="F:thymidylate synthase activity"/>
    <property type="evidence" value="ECO:0007669"/>
    <property type="project" value="TreeGrafter"/>
</dbReference>